<proteinExistence type="predicted"/>
<reference evidence="2 3" key="1">
    <citation type="submission" date="2017-03" db="EMBL/GenBank/DDBJ databases">
        <title>Genomes of endolithic fungi from Antarctica.</title>
        <authorList>
            <person name="Coleine C."/>
            <person name="Masonjones S."/>
            <person name="Stajich J.E."/>
        </authorList>
    </citation>
    <scope>NUCLEOTIDE SEQUENCE [LARGE SCALE GENOMIC DNA]</scope>
    <source>
        <strain evidence="2 3">CCFEE 6314</strain>
    </source>
</reference>
<protein>
    <recommendedName>
        <fullName evidence="4">Transcription factor domain-containing protein</fullName>
    </recommendedName>
</protein>
<dbReference type="OrthoDB" id="4156747at2759"/>
<name>A0A438NIM5_EXOME</name>
<dbReference type="VEuPathDB" id="FungiDB:PV10_07677"/>
<dbReference type="Proteomes" id="UP000288859">
    <property type="component" value="Unassembled WGS sequence"/>
</dbReference>
<sequence length="324" mass="36439">MMPPKRARPPLLFITQGPNTFAAQLTSDDAFAIASHITSRYNRWSKVNRKSLSLDSTTRAILSRETSSSHPIQPAQSEEPQIKDEDDQGTVSIINDTNVVRWHGSVEEDKDDGRTVWKSWTIAKREFEQLVNARLMEPGAQFLDPFSKSNYDSEVTASLYFYLKVIQPFATHLIPEWQWIDNLPQIQSSPLLAYALATYTTVFKSGMLKGGPGVVIPPPPARGSESAWPIPPWLRLHTRCLTELNAVLSHTTSIVDDSCYQAILFLYRLSVLLADGETGRMHYQALKRITALKGIDERVLEKEMTVQVHPKKQAPRLGLTLGQV</sequence>
<feature type="region of interest" description="Disordered" evidence="1">
    <location>
        <begin position="63"/>
        <end position="88"/>
    </location>
</feature>
<dbReference type="EMBL" id="NAJM01000002">
    <property type="protein sequence ID" value="RVX75579.1"/>
    <property type="molecule type" value="Genomic_DNA"/>
</dbReference>
<evidence type="ECO:0000256" key="1">
    <source>
        <dbReference type="SAM" id="MobiDB-lite"/>
    </source>
</evidence>
<evidence type="ECO:0000313" key="3">
    <source>
        <dbReference type="Proteomes" id="UP000288859"/>
    </source>
</evidence>
<dbReference type="AlphaFoldDB" id="A0A438NIM5"/>
<feature type="compositionally biased region" description="Polar residues" evidence="1">
    <location>
        <begin position="63"/>
        <end position="79"/>
    </location>
</feature>
<gene>
    <name evidence="2" type="ORF">B0A52_00932</name>
</gene>
<accession>A0A438NIM5</accession>
<evidence type="ECO:0000313" key="2">
    <source>
        <dbReference type="EMBL" id="RVX75579.1"/>
    </source>
</evidence>
<comment type="caution">
    <text evidence="2">The sequence shown here is derived from an EMBL/GenBank/DDBJ whole genome shotgun (WGS) entry which is preliminary data.</text>
</comment>
<organism evidence="2 3">
    <name type="scientific">Exophiala mesophila</name>
    <name type="common">Black yeast-like fungus</name>
    <dbReference type="NCBI Taxonomy" id="212818"/>
    <lineage>
        <taxon>Eukaryota</taxon>
        <taxon>Fungi</taxon>
        <taxon>Dikarya</taxon>
        <taxon>Ascomycota</taxon>
        <taxon>Pezizomycotina</taxon>
        <taxon>Eurotiomycetes</taxon>
        <taxon>Chaetothyriomycetidae</taxon>
        <taxon>Chaetothyriales</taxon>
        <taxon>Herpotrichiellaceae</taxon>
        <taxon>Exophiala</taxon>
    </lineage>
</organism>
<evidence type="ECO:0008006" key="4">
    <source>
        <dbReference type="Google" id="ProtNLM"/>
    </source>
</evidence>